<dbReference type="InterPro" id="IPR036412">
    <property type="entry name" value="HAD-like_sf"/>
</dbReference>
<sequence>MSQSVTWTLKSRETYLFLGNLERVPEIRPGGTAGLPPLVVDLDGTLTLTDTLVESTVQAVKRDPWNVLRLPFWLIQGRSTLKARIASQISFTADTIPYQENLCHFLRDERTKGRRIVLATAANRIIADAVAAHLGFFDEVLASDETCNLKGETKLRAIRQRVGTRFVYVGDSTADLPIWKEAHAAVLVGASSRVSKSVRNSTLVEREFPRSTGGLSAWLRLCRVHQWLKNLLIFVPLLTAFAFTDFENLAAAAIAFLAFSFAASATYVVNALLDLDSDRRHPRKRHRPLAGAQIPIPRALAASAGLLVISAGLASTLSTNFLLLLIAYLFLTGSYSWVIKQYVLLDVLMLSVLYTLRIVAGAAAVEVTTSVWLLAFSVFIFLSLALVKRCSELLSLSLIGRTGTNGRDYRVGDLVVFWPMGVGAGLCAVLVFALFVSAIETEARYATPDLLWLVAVGLIYWLGRLWIKTARGEMHDDPLVYALRDFGSRVTVAAMVTATLAAHFVALG</sequence>
<keyword evidence="2" id="KW-1003">Cell membrane</keyword>
<organism evidence="7 8">
    <name type="scientific">Methylocaldum marinum</name>
    <dbReference type="NCBI Taxonomy" id="1432792"/>
    <lineage>
        <taxon>Bacteria</taxon>
        <taxon>Pseudomonadati</taxon>
        <taxon>Pseudomonadota</taxon>
        <taxon>Gammaproteobacteria</taxon>
        <taxon>Methylococcales</taxon>
        <taxon>Methylococcaceae</taxon>
        <taxon>Methylocaldum</taxon>
    </lineage>
</organism>
<evidence type="ECO:0000256" key="3">
    <source>
        <dbReference type="ARBA" id="ARBA00022692"/>
    </source>
</evidence>
<protein>
    <submittedName>
        <fullName evidence="7">Prenyltransferase UbiA family</fullName>
    </submittedName>
</protein>
<keyword evidence="3 6" id="KW-0812">Transmembrane</keyword>
<dbReference type="InterPro" id="IPR023214">
    <property type="entry name" value="HAD_sf"/>
</dbReference>
<dbReference type="InterPro" id="IPR044878">
    <property type="entry name" value="UbiA_sf"/>
</dbReference>
<feature type="transmembrane region" description="Helical" evidence="6">
    <location>
        <begin position="415"/>
        <end position="438"/>
    </location>
</feature>
<accession>A0A250L1K9</accession>
<dbReference type="InterPro" id="IPR000537">
    <property type="entry name" value="UbiA_prenyltransferase"/>
</dbReference>
<dbReference type="Gene3D" id="3.40.50.1000">
    <property type="entry name" value="HAD superfamily/HAD-like"/>
    <property type="match status" value="1"/>
</dbReference>
<dbReference type="GO" id="GO:0005886">
    <property type="term" value="C:plasma membrane"/>
    <property type="evidence" value="ECO:0007669"/>
    <property type="project" value="TreeGrafter"/>
</dbReference>
<feature type="transmembrane region" description="Helical" evidence="6">
    <location>
        <begin position="227"/>
        <end position="243"/>
    </location>
</feature>
<evidence type="ECO:0000256" key="6">
    <source>
        <dbReference type="SAM" id="Phobius"/>
    </source>
</evidence>
<keyword evidence="4 6" id="KW-1133">Transmembrane helix</keyword>
<dbReference type="CDD" id="cd13963">
    <property type="entry name" value="PT_UbiA_2"/>
    <property type="match status" value="1"/>
</dbReference>
<reference evidence="7 8" key="1">
    <citation type="submission" date="2016-12" db="EMBL/GenBank/DDBJ databases">
        <title>Genome sequencing of Methylocaldum marinum.</title>
        <authorList>
            <person name="Takeuchi M."/>
            <person name="Kamagata Y."/>
            <person name="Hiraoka S."/>
            <person name="Oshima K."/>
            <person name="Hattori M."/>
            <person name="Iwasaki W."/>
        </authorList>
    </citation>
    <scope>NUCLEOTIDE SEQUENCE [LARGE SCALE GENOMIC DNA]</scope>
    <source>
        <strain evidence="7 8">S8</strain>
    </source>
</reference>
<dbReference type="EMBL" id="AP017928">
    <property type="protein sequence ID" value="BBA37321.1"/>
    <property type="molecule type" value="Genomic_DNA"/>
</dbReference>
<dbReference type="AlphaFoldDB" id="A0A250L1K9"/>
<evidence type="ECO:0000313" key="7">
    <source>
        <dbReference type="EMBL" id="BBA37321.1"/>
    </source>
</evidence>
<keyword evidence="8" id="KW-1185">Reference proteome</keyword>
<dbReference type="PANTHER" id="PTHR11048">
    <property type="entry name" value="PRENYLTRANSFERASES"/>
    <property type="match status" value="1"/>
</dbReference>
<dbReference type="NCBIfam" id="NF006088">
    <property type="entry name" value="PRK08238.1"/>
    <property type="match status" value="1"/>
</dbReference>
<dbReference type="Gene3D" id="1.10.357.140">
    <property type="entry name" value="UbiA prenyltransferase"/>
    <property type="match status" value="1"/>
</dbReference>
<evidence type="ECO:0000256" key="4">
    <source>
        <dbReference type="ARBA" id="ARBA00022989"/>
    </source>
</evidence>
<dbReference type="Pfam" id="PF12710">
    <property type="entry name" value="HAD"/>
    <property type="match status" value="1"/>
</dbReference>
<dbReference type="PANTHER" id="PTHR11048:SF5">
    <property type="entry name" value="DECAPRENYL-PHOSPHATE PHOSPHORIBOSYLTRANSFERASE"/>
    <property type="match status" value="1"/>
</dbReference>
<evidence type="ECO:0000256" key="1">
    <source>
        <dbReference type="ARBA" id="ARBA00004141"/>
    </source>
</evidence>
<gene>
    <name evidence="7" type="ORF">sS8_5402</name>
</gene>
<keyword evidence="7" id="KW-0808">Transferase</keyword>
<feature type="transmembrane region" description="Helical" evidence="6">
    <location>
        <begin position="343"/>
        <end position="365"/>
    </location>
</feature>
<feature type="transmembrane region" description="Helical" evidence="6">
    <location>
        <begin position="488"/>
        <end position="507"/>
    </location>
</feature>
<dbReference type="GO" id="GO:0016765">
    <property type="term" value="F:transferase activity, transferring alkyl or aryl (other than methyl) groups"/>
    <property type="evidence" value="ECO:0007669"/>
    <property type="project" value="InterPro"/>
</dbReference>
<proteinExistence type="predicted"/>
<dbReference type="InterPro" id="IPR039653">
    <property type="entry name" value="Prenyltransferase"/>
</dbReference>
<feature type="transmembrane region" description="Helical" evidence="6">
    <location>
        <begin position="371"/>
        <end position="387"/>
    </location>
</feature>
<dbReference type="OrthoDB" id="9803632at2"/>
<dbReference type="Pfam" id="PF01040">
    <property type="entry name" value="UbiA"/>
    <property type="match status" value="1"/>
</dbReference>
<dbReference type="GO" id="GO:0009247">
    <property type="term" value="P:glycolipid biosynthetic process"/>
    <property type="evidence" value="ECO:0007669"/>
    <property type="project" value="TreeGrafter"/>
</dbReference>
<feature type="transmembrane region" description="Helical" evidence="6">
    <location>
        <begin position="450"/>
        <end position="467"/>
    </location>
</feature>
<evidence type="ECO:0000256" key="2">
    <source>
        <dbReference type="ARBA" id="ARBA00022475"/>
    </source>
</evidence>
<comment type="subcellular location">
    <subcellularLocation>
        <location evidence="1">Membrane</location>
        <topology evidence="1">Multi-pass membrane protein</topology>
    </subcellularLocation>
</comment>
<dbReference type="KEGG" id="mmai:sS8_5402"/>
<evidence type="ECO:0000256" key="5">
    <source>
        <dbReference type="ARBA" id="ARBA00023136"/>
    </source>
</evidence>
<keyword evidence="5 6" id="KW-0472">Membrane</keyword>
<dbReference type="Proteomes" id="UP000266313">
    <property type="component" value="Chromosome"/>
</dbReference>
<dbReference type="SUPFAM" id="SSF56784">
    <property type="entry name" value="HAD-like"/>
    <property type="match status" value="1"/>
</dbReference>
<feature type="transmembrane region" description="Helical" evidence="6">
    <location>
        <begin position="249"/>
        <end position="273"/>
    </location>
</feature>
<name>A0A250L1K9_9GAMM</name>
<evidence type="ECO:0000313" key="8">
    <source>
        <dbReference type="Proteomes" id="UP000266313"/>
    </source>
</evidence>